<dbReference type="InterPro" id="IPR029028">
    <property type="entry name" value="Alpha/beta_knot_MTases"/>
</dbReference>
<keyword evidence="6 10" id="KW-0808">Transferase</keyword>
<proteinExistence type="inferred from homology"/>
<protein>
    <recommendedName>
        <fullName evidence="10">Ribosomal RNA small subunit methyltransferase E</fullName>
        <ecNumber evidence="10">2.1.1.193</ecNumber>
    </recommendedName>
</protein>
<dbReference type="AlphaFoldDB" id="A0A518B9Q1"/>
<dbReference type="NCBIfam" id="TIGR00046">
    <property type="entry name" value="RsmE family RNA methyltransferase"/>
    <property type="match status" value="1"/>
</dbReference>
<evidence type="ECO:0000256" key="2">
    <source>
        <dbReference type="ARBA" id="ARBA00005528"/>
    </source>
</evidence>
<dbReference type="RefSeq" id="WP_145261392.1">
    <property type="nucleotide sequence ID" value="NZ_CP036279.1"/>
</dbReference>
<feature type="domain" description="Ribosomal RNA small subunit methyltransferase E methyltransferase" evidence="11">
    <location>
        <begin position="74"/>
        <end position="229"/>
    </location>
</feature>
<dbReference type="InterPro" id="IPR046887">
    <property type="entry name" value="RsmE_PUA-like"/>
</dbReference>
<dbReference type="OrthoDB" id="9815641at2"/>
<dbReference type="InterPro" id="IPR015947">
    <property type="entry name" value="PUA-like_sf"/>
</dbReference>
<evidence type="ECO:0000313" key="13">
    <source>
        <dbReference type="EMBL" id="QDU63715.1"/>
    </source>
</evidence>
<dbReference type="SUPFAM" id="SSF88697">
    <property type="entry name" value="PUA domain-like"/>
    <property type="match status" value="1"/>
</dbReference>
<dbReference type="EC" id="2.1.1.193" evidence="10"/>
<dbReference type="PANTHER" id="PTHR30027">
    <property type="entry name" value="RIBOSOMAL RNA SMALL SUBUNIT METHYLTRANSFERASE E"/>
    <property type="match status" value="1"/>
</dbReference>
<dbReference type="CDD" id="cd18084">
    <property type="entry name" value="RsmE-like"/>
    <property type="match status" value="1"/>
</dbReference>
<dbReference type="EMBL" id="CP036279">
    <property type="protein sequence ID" value="QDU63715.1"/>
    <property type="molecule type" value="Genomic_DNA"/>
</dbReference>
<dbReference type="Pfam" id="PF04452">
    <property type="entry name" value="Methyltrans_RNA"/>
    <property type="match status" value="1"/>
</dbReference>
<evidence type="ECO:0000256" key="5">
    <source>
        <dbReference type="ARBA" id="ARBA00022603"/>
    </source>
</evidence>
<gene>
    <name evidence="13" type="primary">rsmE</name>
    <name evidence="13" type="ORF">Pan216_45960</name>
</gene>
<evidence type="ECO:0000256" key="4">
    <source>
        <dbReference type="ARBA" id="ARBA00022552"/>
    </source>
</evidence>
<dbReference type="PANTHER" id="PTHR30027:SF3">
    <property type="entry name" value="16S RRNA (URACIL(1498)-N(3))-METHYLTRANSFERASE"/>
    <property type="match status" value="1"/>
</dbReference>
<evidence type="ECO:0000256" key="7">
    <source>
        <dbReference type="ARBA" id="ARBA00022691"/>
    </source>
</evidence>
<dbReference type="InterPro" id="IPR029026">
    <property type="entry name" value="tRNA_m1G_MTases_N"/>
</dbReference>
<dbReference type="InterPro" id="IPR046886">
    <property type="entry name" value="RsmE_MTase_dom"/>
</dbReference>
<keyword evidence="3 10" id="KW-0963">Cytoplasm</keyword>
<keyword evidence="5 10" id="KW-0489">Methyltransferase</keyword>
<evidence type="ECO:0000256" key="1">
    <source>
        <dbReference type="ARBA" id="ARBA00004496"/>
    </source>
</evidence>
<evidence type="ECO:0000259" key="12">
    <source>
        <dbReference type="Pfam" id="PF20260"/>
    </source>
</evidence>
<dbReference type="Gene3D" id="3.40.1280.10">
    <property type="match status" value="1"/>
</dbReference>
<comment type="subcellular location">
    <subcellularLocation>
        <location evidence="1 10">Cytoplasm</location>
    </subcellularLocation>
</comment>
<evidence type="ECO:0000256" key="3">
    <source>
        <dbReference type="ARBA" id="ARBA00022490"/>
    </source>
</evidence>
<sequence length="234" mass="25401">MTRRLFAGDLEPTTGLLTLEGDELHHIRNVLRARPGTIVELFNGRGLRVQAEIVDLGRRSASLAIQGEPSLSPTPFPWTLAVALPKGDRANWLVEKCTELDVGRLAPLATSRAVVTATANKQDRLRRGVIEACKQCGRDWLMEIDEPRALGDLFSLTVAESNAGWLLDPEGVEISSIGDSRPSVVAVGPEGGWSDEELAAADEHGWKRVRIARHVLRIETAALAAASWISAGQF</sequence>
<dbReference type="GO" id="GO:0070475">
    <property type="term" value="P:rRNA base methylation"/>
    <property type="evidence" value="ECO:0007669"/>
    <property type="project" value="TreeGrafter"/>
</dbReference>
<reference evidence="13 14" key="1">
    <citation type="submission" date="2019-02" db="EMBL/GenBank/DDBJ databases">
        <title>Deep-cultivation of Planctomycetes and their phenomic and genomic characterization uncovers novel biology.</title>
        <authorList>
            <person name="Wiegand S."/>
            <person name="Jogler M."/>
            <person name="Boedeker C."/>
            <person name="Pinto D."/>
            <person name="Vollmers J."/>
            <person name="Rivas-Marin E."/>
            <person name="Kohn T."/>
            <person name="Peeters S.H."/>
            <person name="Heuer A."/>
            <person name="Rast P."/>
            <person name="Oberbeckmann S."/>
            <person name="Bunk B."/>
            <person name="Jeske O."/>
            <person name="Meyerdierks A."/>
            <person name="Storesund J.E."/>
            <person name="Kallscheuer N."/>
            <person name="Luecker S."/>
            <person name="Lage O.M."/>
            <person name="Pohl T."/>
            <person name="Merkel B.J."/>
            <person name="Hornburger P."/>
            <person name="Mueller R.-W."/>
            <person name="Bruemmer F."/>
            <person name="Labrenz M."/>
            <person name="Spormann A.M."/>
            <person name="Op den Camp H."/>
            <person name="Overmann J."/>
            <person name="Amann R."/>
            <person name="Jetten M.S.M."/>
            <person name="Mascher T."/>
            <person name="Medema M.H."/>
            <person name="Devos D.P."/>
            <person name="Kaster A.-K."/>
            <person name="Ovreas L."/>
            <person name="Rohde M."/>
            <person name="Galperin M.Y."/>
            <person name="Jogler C."/>
        </authorList>
    </citation>
    <scope>NUCLEOTIDE SEQUENCE [LARGE SCALE GENOMIC DNA]</scope>
    <source>
        <strain evidence="13 14">Pan216</strain>
    </source>
</reference>
<dbReference type="GO" id="GO:0005737">
    <property type="term" value="C:cytoplasm"/>
    <property type="evidence" value="ECO:0007669"/>
    <property type="project" value="UniProtKB-SubCell"/>
</dbReference>
<comment type="catalytic activity">
    <reaction evidence="9 10">
        <text>uridine(1498) in 16S rRNA + S-adenosyl-L-methionine = N(3)-methyluridine(1498) in 16S rRNA + S-adenosyl-L-homocysteine + H(+)</text>
        <dbReference type="Rhea" id="RHEA:42920"/>
        <dbReference type="Rhea" id="RHEA-COMP:10283"/>
        <dbReference type="Rhea" id="RHEA-COMP:10284"/>
        <dbReference type="ChEBI" id="CHEBI:15378"/>
        <dbReference type="ChEBI" id="CHEBI:57856"/>
        <dbReference type="ChEBI" id="CHEBI:59789"/>
        <dbReference type="ChEBI" id="CHEBI:65315"/>
        <dbReference type="ChEBI" id="CHEBI:74502"/>
        <dbReference type="EC" id="2.1.1.193"/>
    </reaction>
</comment>
<organism evidence="13 14">
    <name type="scientific">Kolteria novifilia</name>
    <dbReference type="NCBI Taxonomy" id="2527975"/>
    <lineage>
        <taxon>Bacteria</taxon>
        <taxon>Pseudomonadati</taxon>
        <taxon>Planctomycetota</taxon>
        <taxon>Planctomycetia</taxon>
        <taxon>Kolteriales</taxon>
        <taxon>Kolteriaceae</taxon>
        <taxon>Kolteria</taxon>
    </lineage>
</organism>
<evidence type="ECO:0000259" key="11">
    <source>
        <dbReference type="Pfam" id="PF04452"/>
    </source>
</evidence>
<keyword evidence="7 10" id="KW-0949">S-adenosyl-L-methionine</keyword>
<evidence type="ECO:0000256" key="8">
    <source>
        <dbReference type="ARBA" id="ARBA00025699"/>
    </source>
</evidence>
<dbReference type="Proteomes" id="UP000317093">
    <property type="component" value="Chromosome"/>
</dbReference>
<evidence type="ECO:0000256" key="10">
    <source>
        <dbReference type="PIRNR" id="PIRNR015601"/>
    </source>
</evidence>
<dbReference type="SUPFAM" id="SSF75217">
    <property type="entry name" value="alpha/beta knot"/>
    <property type="match status" value="1"/>
</dbReference>
<dbReference type="PIRSF" id="PIRSF015601">
    <property type="entry name" value="MTase_slr0722"/>
    <property type="match status" value="1"/>
</dbReference>
<evidence type="ECO:0000256" key="6">
    <source>
        <dbReference type="ARBA" id="ARBA00022679"/>
    </source>
</evidence>
<dbReference type="InterPro" id="IPR006700">
    <property type="entry name" value="RsmE"/>
</dbReference>
<name>A0A518B9Q1_9BACT</name>
<comment type="similarity">
    <text evidence="2 10">Belongs to the RNA methyltransferase RsmE family.</text>
</comment>
<comment type="function">
    <text evidence="8 10">Specifically methylates the N3 position of the uracil ring of uridine 1498 (m3U1498) in 16S rRNA. Acts on the fully assembled 30S ribosomal subunit.</text>
</comment>
<evidence type="ECO:0000313" key="14">
    <source>
        <dbReference type="Proteomes" id="UP000317093"/>
    </source>
</evidence>
<evidence type="ECO:0000256" key="9">
    <source>
        <dbReference type="ARBA" id="ARBA00047944"/>
    </source>
</evidence>
<dbReference type="KEGG" id="knv:Pan216_45960"/>
<dbReference type="GO" id="GO:0070042">
    <property type="term" value="F:rRNA (uridine-N3-)-methyltransferase activity"/>
    <property type="evidence" value="ECO:0007669"/>
    <property type="project" value="TreeGrafter"/>
</dbReference>
<feature type="domain" description="Ribosomal RNA small subunit methyltransferase E PUA-like" evidence="12">
    <location>
        <begin position="19"/>
        <end position="65"/>
    </location>
</feature>
<keyword evidence="14" id="KW-1185">Reference proteome</keyword>
<keyword evidence="4 10" id="KW-0698">rRNA processing</keyword>
<dbReference type="Pfam" id="PF20260">
    <property type="entry name" value="PUA_4"/>
    <property type="match status" value="1"/>
</dbReference>
<accession>A0A518B9Q1</accession>